<name>A0A6A2WND9_HIBSY</name>
<evidence type="ECO:0000256" key="1">
    <source>
        <dbReference type="ARBA" id="ARBA00004123"/>
    </source>
</evidence>
<dbReference type="Proteomes" id="UP000436088">
    <property type="component" value="Unassembled WGS sequence"/>
</dbReference>
<organism evidence="8 9">
    <name type="scientific">Hibiscus syriacus</name>
    <name type="common">Rose of Sharon</name>
    <dbReference type="NCBI Taxonomy" id="106335"/>
    <lineage>
        <taxon>Eukaryota</taxon>
        <taxon>Viridiplantae</taxon>
        <taxon>Streptophyta</taxon>
        <taxon>Embryophyta</taxon>
        <taxon>Tracheophyta</taxon>
        <taxon>Spermatophyta</taxon>
        <taxon>Magnoliopsida</taxon>
        <taxon>eudicotyledons</taxon>
        <taxon>Gunneridae</taxon>
        <taxon>Pentapetalae</taxon>
        <taxon>rosids</taxon>
        <taxon>malvids</taxon>
        <taxon>Malvales</taxon>
        <taxon>Malvaceae</taxon>
        <taxon>Malvoideae</taxon>
        <taxon>Hibiscus</taxon>
    </lineage>
</organism>
<evidence type="ECO:0000259" key="7">
    <source>
        <dbReference type="PROSITE" id="PS51032"/>
    </source>
</evidence>
<dbReference type="GO" id="GO:0003700">
    <property type="term" value="F:DNA-binding transcription factor activity"/>
    <property type="evidence" value="ECO:0007669"/>
    <property type="project" value="InterPro"/>
</dbReference>
<keyword evidence="3" id="KW-0238">DNA-binding</keyword>
<comment type="caution">
    <text evidence="8">The sequence shown here is derived from an EMBL/GenBank/DDBJ whole genome shotgun (WGS) entry which is preliminary data.</text>
</comment>
<keyword evidence="4" id="KW-0804">Transcription</keyword>
<comment type="subcellular location">
    <subcellularLocation>
        <location evidence="1">Nucleus</location>
    </subcellularLocation>
</comment>
<reference evidence="8" key="1">
    <citation type="submission" date="2019-09" db="EMBL/GenBank/DDBJ databases">
        <title>Draft genome information of white flower Hibiscus syriacus.</title>
        <authorList>
            <person name="Kim Y.-M."/>
        </authorList>
    </citation>
    <scope>NUCLEOTIDE SEQUENCE [LARGE SCALE GENOMIC DNA]</scope>
    <source>
        <strain evidence="8">YM2019G1</strain>
    </source>
</reference>
<keyword evidence="9" id="KW-1185">Reference proteome</keyword>
<evidence type="ECO:0000256" key="4">
    <source>
        <dbReference type="ARBA" id="ARBA00023163"/>
    </source>
</evidence>
<keyword evidence="2" id="KW-0805">Transcription regulation</keyword>
<feature type="domain" description="AP2/ERF" evidence="7">
    <location>
        <begin position="61"/>
        <end position="87"/>
    </location>
</feature>
<evidence type="ECO:0000256" key="5">
    <source>
        <dbReference type="ARBA" id="ARBA00023242"/>
    </source>
</evidence>
<sequence length="179" mass="20207">MGFSEEASAQLQLIRQHLLADFASIETFMVSDPSLVYTPNQSTLTIPPATVYAAEPCEERHYRGVKRRSWGKFAAENRNPHKKGAQLANRIPPYQRIIRFRGKGEEAKRREKKEKRVKLECQVVKREELMEEAPKEAVAVSATSSNWTGVGDSEDKNETFGGPLLSPLSPHPWFGLEVI</sequence>
<feature type="region of interest" description="Disordered" evidence="6">
    <location>
        <begin position="134"/>
        <end position="164"/>
    </location>
</feature>
<dbReference type="GO" id="GO:0005634">
    <property type="term" value="C:nucleus"/>
    <property type="evidence" value="ECO:0007669"/>
    <property type="project" value="UniProtKB-SubCell"/>
</dbReference>
<evidence type="ECO:0000256" key="6">
    <source>
        <dbReference type="SAM" id="MobiDB-lite"/>
    </source>
</evidence>
<dbReference type="PROSITE" id="PS51032">
    <property type="entry name" value="AP2_ERF"/>
    <property type="match status" value="1"/>
</dbReference>
<accession>A0A6A2WND9</accession>
<keyword evidence="5" id="KW-0539">Nucleus</keyword>
<proteinExistence type="predicted"/>
<evidence type="ECO:0000313" key="8">
    <source>
        <dbReference type="EMBL" id="KAE8661943.1"/>
    </source>
</evidence>
<dbReference type="AlphaFoldDB" id="A0A6A2WND9"/>
<dbReference type="InterPro" id="IPR001471">
    <property type="entry name" value="AP2/ERF_dom"/>
</dbReference>
<evidence type="ECO:0000256" key="2">
    <source>
        <dbReference type="ARBA" id="ARBA00023015"/>
    </source>
</evidence>
<dbReference type="EMBL" id="VEPZ02001718">
    <property type="protein sequence ID" value="KAE8661943.1"/>
    <property type="molecule type" value="Genomic_DNA"/>
</dbReference>
<evidence type="ECO:0000313" key="9">
    <source>
        <dbReference type="Proteomes" id="UP000436088"/>
    </source>
</evidence>
<protein>
    <recommendedName>
        <fullName evidence="7">AP2/ERF domain-containing protein</fullName>
    </recommendedName>
</protein>
<gene>
    <name evidence="8" type="ORF">F3Y22_tig00113722pilonHSYRG00394</name>
</gene>
<evidence type="ECO:0000256" key="3">
    <source>
        <dbReference type="ARBA" id="ARBA00023125"/>
    </source>
</evidence>
<dbReference type="GO" id="GO:0003677">
    <property type="term" value="F:DNA binding"/>
    <property type="evidence" value="ECO:0007669"/>
    <property type="project" value="UniProtKB-KW"/>
</dbReference>